<accession>A0A811P9W4</accession>
<evidence type="ECO:0000313" key="2">
    <source>
        <dbReference type="Proteomes" id="UP000604825"/>
    </source>
</evidence>
<keyword evidence="2" id="KW-1185">Reference proteome</keyword>
<protein>
    <submittedName>
        <fullName evidence="1">Uncharacterized protein</fullName>
    </submittedName>
</protein>
<dbReference type="Proteomes" id="UP000604825">
    <property type="component" value="Unassembled WGS sequence"/>
</dbReference>
<sequence length="96" mass="10236">MSISLHTVLAPFGVKPPSLCLGWQARFSLGARGAAAAVADGKADGLEKTLKEKRDLDVLYDDGFGSVTMKEYFTAARAMLKNDDGGFALWSADAPR</sequence>
<name>A0A811P9W4_9POAL</name>
<evidence type="ECO:0000313" key="1">
    <source>
        <dbReference type="EMBL" id="CAD6238464.1"/>
    </source>
</evidence>
<comment type="caution">
    <text evidence="1">The sequence shown here is derived from an EMBL/GenBank/DDBJ whole genome shotgun (WGS) entry which is preliminary data.</text>
</comment>
<dbReference type="EMBL" id="CAJGYO010000006">
    <property type="protein sequence ID" value="CAD6238464.1"/>
    <property type="molecule type" value="Genomic_DNA"/>
</dbReference>
<dbReference type="AlphaFoldDB" id="A0A811P9W4"/>
<reference evidence="1" key="1">
    <citation type="submission" date="2020-10" db="EMBL/GenBank/DDBJ databases">
        <authorList>
            <person name="Han B."/>
            <person name="Lu T."/>
            <person name="Zhao Q."/>
            <person name="Huang X."/>
            <person name="Zhao Y."/>
        </authorList>
    </citation>
    <scope>NUCLEOTIDE SEQUENCE</scope>
</reference>
<proteinExistence type="predicted"/>
<dbReference type="OrthoDB" id="694004at2759"/>
<organism evidence="1 2">
    <name type="scientific">Miscanthus lutarioriparius</name>
    <dbReference type="NCBI Taxonomy" id="422564"/>
    <lineage>
        <taxon>Eukaryota</taxon>
        <taxon>Viridiplantae</taxon>
        <taxon>Streptophyta</taxon>
        <taxon>Embryophyta</taxon>
        <taxon>Tracheophyta</taxon>
        <taxon>Spermatophyta</taxon>
        <taxon>Magnoliopsida</taxon>
        <taxon>Liliopsida</taxon>
        <taxon>Poales</taxon>
        <taxon>Poaceae</taxon>
        <taxon>PACMAD clade</taxon>
        <taxon>Panicoideae</taxon>
        <taxon>Andropogonodae</taxon>
        <taxon>Andropogoneae</taxon>
        <taxon>Saccharinae</taxon>
        <taxon>Miscanthus</taxon>
    </lineage>
</organism>
<gene>
    <name evidence="1" type="ORF">NCGR_LOCUS25697</name>
</gene>